<dbReference type="GO" id="GO:0016747">
    <property type="term" value="F:acyltransferase activity, transferring groups other than amino-acyl groups"/>
    <property type="evidence" value="ECO:0007669"/>
    <property type="project" value="InterPro"/>
</dbReference>
<dbReference type="Gene3D" id="3.40.630.110">
    <property type="entry name" value="GNAT acetyltransferase-like"/>
    <property type="match status" value="1"/>
</dbReference>
<reference evidence="1 2" key="1">
    <citation type="journal article" date="2016" name="Int. J. Syst. Evol. Microbiol.">
        <title>Descriptions of Anaerotaenia torta gen. nov., sp. nov. and Anaerocolumna cellulosilytica gen. nov., sp. nov. isolated from a methanogenic reactor of cattle waste.</title>
        <authorList>
            <person name="Uek A."/>
            <person name="Ohtaki Y."/>
            <person name="Kaku N."/>
            <person name="Ueki K."/>
        </authorList>
    </citation>
    <scope>NUCLEOTIDE SEQUENCE [LARGE SCALE GENOMIC DNA]</scope>
    <source>
        <strain evidence="1 2">SN021</strain>
    </source>
</reference>
<dbReference type="Pfam" id="PF12746">
    <property type="entry name" value="GNAT_acetyltran"/>
    <property type="match status" value="1"/>
</dbReference>
<dbReference type="KEGG" id="acel:acsn021_22400"/>
<gene>
    <name evidence="1" type="ORF">acsn021_22400</name>
</gene>
<dbReference type="RefSeq" id="WP_184089476.1">
    <property type="nucleotide sequence ID" value="NZ_AP023367.1"/>
</dbReference>
<evidence type="ECO:0000313" key="1">
    <source>
        <dbReference type="EMBL" id="BCJ94671.1"/>
    </source>
</evidence>
<sequence>MIQLDYSEMFLIKDFFKNMDDTVILSCLQGHMGRAWTDNKTTPGGALIQTGDFCFLAGDVSSIGFKDIIRHMPVLTGLKEALVITDNKYTAELLISVHADVEKISRYAIKKNTAGFPVEKLRAFVQNLPDDFSISPITEEWYDDVVKEPWSKDFVSNFQSKEDFFKKGIGRIVIYKDKVVSGASSYTVYDDGIEIEIVTNQNYRRLGLARAAGAALLLACIEKDLYPSWDAANMSSVKLAEQLGYEYSHTYDTYVVRG</sequence>
<dbReference type="Gene3D" id="3.40.630.30">
    <property type="match status" value="1"/>
</dbReference>
<dbReference type="EMBL" id="AP023367">
    <property type="protein sequence ID" value="BCJ94671.1"/>
    <property type="molecule type" value="Genomic_DNA"/>
</dbReference>
<dbReference type="SUPFAM" id="SSF55729">
    <property type="entry name" value="Acyl-CoA N-acyltransferases (Nat)"/>
    <property type="match status" value="1"/>
</dbReference>
<dbReference type="PANTHER" id="PTHR31143">
    <property type="match status" value="1"/>
</dbReference>
<evidence type="ECO:0000313" key="2">
    <source>
        <dbReference type="Proteomes" id="UP000515561"/>
    </source>
</evidence>
<keyword evidence="2" id="KW-1185">Reference proteome</keyword>
<dbReference type="AlphaFoldDB" id="A0A6S6R6N2"/>
<dbReference type="PROSITE" id="PS51186">
    <property type="entry name" value="GNAT"/>
    <property type="match status" value="1"/>
</dbReference>
<accession>A0A6S6R6N2</accession>
<dbReference type="InterPro" id="IPR000182">
    <property type="entry name" value="GNAT_dom"/>
</dbReference>
<proteinExistence type="predicted"/>
<organism evidence="1 2">
    <name type="scientific">Anaerocolumna cellulosilytica</name>
    <dbReference type="NCBI Taxonomy" id="433286"/>
    <lineage>
        <taxon>Bacteria</taxon>
        <taxon>Bacillati</taxon>
        <taxon>Bacillota</taxon>
        <taxon>Clostridia</taxon>
        <taxon>Lachnospirales</taxon>
        <taxon>Lachnospiraceae</taxon>
        <taxon>Anaerocolumna</taxon>
    </lineage>
</organism>
<dbReference type="Proteomes" id="UP000515561">
    <property type="component" value="Chromosome"/>
</dbReference>
<dbReference type="InterPro" id="IPR042573">
    <property type="entry name" value="GNAT_acetyltra_N"/>
</dbReference>
<dbReference type="InterPro" id="IPR027365">
    <property type="entry name" value="GNAT_acetyltra_YdfB-like"/>
</dbReference>
<dbReference type="PANTHER" id="PTHR31143:SF2">
    <property type="entry name" value="FR47-LIKE DOMAIN-CONTAINING PROTEIN-RELATED"/>
    <property type="match status" value="1"/>
</dbReference>
<protein>
    <submittedName>
        <fullName evidence="1">Zwittermicin A resistance protein ZmaR</fullName>
    </submittedName>
</protein>
<dbReference type="InterPro" id="IPR016181">
    <property type="entry name" value="Acyl_CoA_acyltransferase"/>
</dbReference>
<name>A0A6S6R6N2_9FIRM</name>